<name>A0AC58RXE8_TOBAC</name>
<organism evidence="1 2">
    <name type="scientific">Nicotiana tabacum</name>
    <name type="common">Common tobacco</name>
    <dbReference type="NCBI Taxonomy" id="4097"/>
    <lineage>
        <taxon>Eukaryota</taxon>
        <taxon>Viridiplantae</taxon>
        <taxon>Streptophyta</taxon>
        <taxon>Embryophyta</taxon>
        <taxon>Tracheophyta</taxon>
        <taxon>Spermatophyta</taxon>
        <taxon>Magnoliopsida</taxon>
        <taxon>eudicotyledons</taxon>
        <taxon>Gunneridae</taxon>
        <taxon>Pentapetalae</taxon>
        <taxon>asterids</taxon>
        <taxon>lamiids</taxon>
        <taxon>Solanales</taxon>
        <taxon>Solanaceae</taxon>
        <taxon>Nicotianoideae</taxon>
        <taxon>Nicotianeae</taxon>
        <taxon>Nicotiana</taxon>
    </lineage>
</organism>
<reference evidence="2" key="2">
    <citation type="submission" date="2025-08" db="UniProtKB">
        <authorList>
            <consortium name="RefSeq"/>
        </authorList>
    </citation>
    <scope>IDENTIFICATION</scope>
    <source>
        <tissue evidence="2">Leaf</tissue>
    </source>
</reference>
<keyword evidence="1" id="KW-1185">Reference proteome</keyword>
<dbReference type="Proteomes" id="UP000790787">
    <property type="component" value="Chromosome 9"/>
</dbReference>
<accession>A0AC58RXE8</accession>
<gene>
    <name evidence="2" type="primary">LOC142164121</name>
</gene>
<protein>
    <submittedName>
        <fullName evidence="2">Uncharacterized protein LOC142164121</fullName>
    </submittedName>
</protein>
<evidence type="ECO:0000313" key="2">
    <source>
        <dbReference type="RefSeq" id="XP_075077403.1"/>
    </source>
</evidence>
<reference evidence="1" key="1">
    <citation type="journal article" date="2014" name="Nat. Commun.">
        <title>The tobacco genome sequence and its comparison with those of tomato and potato.</title>
        <authorList>
            <person name="Sierro N."/>
            <person name="Battey J.N."/>
            <person name="Ouadi S."/>
            <person name="Bakaher N."/>
            <person name="Bovet L."/>
            <person name="Willig A."/>
            <person name="Goepfert S."/>
            <person name="Peitsch M.C."/>
            <person name="Ivanov N.V."/>
        </authorList>
    </citation>
    <scope>NUCLEOTIDE SEQUENCE [LARGE SCALE GENOMIC DNA]</scope>
</reference>
<proteinExistence type="predicted"/>
<dbReference type="RefSeq" id="XP_075077403.1">
    <property type="nucleotide sequence ID" value="XM_075221302.1"/>
</dbReference>
<evidence type="ECO:0000313" key="1">
    <source>
        <dbReference type="Proteomes" id="UP000790787"/>
    </source>
</evidence>
<sequence>MEAILGCDSEAFQTFISYHYTYNSEETKSGAKSMFNMMKQTNPESLALKFVDHLGPFYDIYTRQVCSDELLSELLNDEDLYTWLNLSVSTQSTIKCMILDRMNHEDSEFISQELLRTVSKLV</sequence>